<name>A0AAV4MWD4_CAEEX</name>
<reference evidence="1 2" key="1">
    <citation type="submission" date="2021-06" db="EMBL/GenBank/DDBJ databases">
        <title>Caerostris extrusa draft genome.</title>
        <authorList>
            <person name="Kono N."/>
            <person name="Arakawa K."/>
        </authorList>
    </citation>
    <scope>NUCLEOTIDE SEQUENCE [LARGE SCALE GENOMIC DNA]</scope>
</reference>
<keyword evidence="2" id="KW-1185">Reference proteome</keyword>
<comment type="caution">
    <text evidence="1">The sequence shown here is derived from an EMBL/GenBank/DDBJ whole genome shotgun (WGS) entry which is preliminary data.</text>
</comment>
<proteinExistence type="predicted"/>
<organism evidence="1 2">
    <name type="scientific">Caerostris extrusa</name>
    <name type="common">Bark spider</name>
    <name type="synonym">Caerostris bankana</name>
    <dbReference type="NCBI Taxonomy" id="172846"/>
    <lineage>
        <taxon>Eukaryota</taxon>
        <taxon>Metazoa</taxon>
        <taxon>Ecdysozoa</taxon>
        <taxon>Arthropoda</taxon>
        <taxon>Chelicerata</taxon>
        <taxon>Arachnida</taxon>
        <taxon>Araneae</taxon>
        <taxon>Araneomorphae</taxon>
        <taxon>Entelegynae</taxon>
        <taxon>Araneoidea</taxon>
        <taxon>Araneidae</taxon>
        <taxon>Caerostris</taxon>
    </lineage>
</organism>
<protein>
    <submittedName>
        <fullName evidence="1">Uncharacterized protein</fullName>
    </submittedName>
</protein>
<dbReference type="Proteomes" id="UP001054945">
    <property type="component" value="Unassembled WGS sequence"/>
</dbReference>
<dbReference type="EMBL" id="BPLR01002695">
    <property type="protein sequence ID" value="GIX76795.1"/>
    <property type="molecule type" value="Genomic_DNA"/>
</dbReference>
<dbReference type="AlphaFoldDB" id="A0AAV4MWD4"/>
<evidence type="ECO:0000313" key="1">
    <source>
        <dbReference type="EMBL" id="GIX76795.1"/>
    </source>
</evidence>
<evidence type="ECO:0000313" key="2">
    <source>
        <dbReference type="Proteomes" id="UP001054945"/>
    </source>
</evidence>
<gene>
    <name evidence="1" type="ORF">CEXT_317661</name>
</gene>
<accession>A0AAV4MWD4</accession>
<sequence>MIQEPSVLTFPKPPPLTLAMTSNYNLALQEIHYLYPEYPECINKLLRDYIKIYTNLDDEHRVIIAPFHPIAPREHKVSFSQLFRQLILQNPLNPPFTDVHGSNELFTPTSTAKRIIIYHGCVS</sequence>